<name>A0ACB8FFT4_9SAUR</name>
<evidence type="ECO:0000313" key="1">
    <source>
        <dbReference type="EMBL" id="KAH8004115.1"/>
    </source>
</evidence>
<keyword evidence="2" id="KW-1185">Reference proteome</keyword>
<sequence length="185" mass="20731">MSDALDLVNSLKLEDALNSLSQLQDCRVFIKIINRIHGTEEGLAVLQQGLPERVAYISSFLEKCCKHRSATRSLVSEEKLLAGDELEVSKVVMLLLYQASMSDKIPREWSAVEYDIQAEMAKFLNFMLCNEECLGENLENFLRKKTPHPSGFSGSSSSSEETTPQKSEVHFLKLQKIASSSSLQK</sequence>
<dbReference type="Proteomes" id="UP000827872">
    <property type="component" value="Linkage Group LG04"/>
</dbReference>
<reference evidence="1" key="1">
    <citation type="submission" date="2021-08" db="EMBL/GenBank/DDBJ databases">
        <title>The first chromosome-level gecko genome reveals the dynamic sex chromosomes of Neotropical dwarf geckos (Sphaerodactylidae: Sphaerodactylus).</title>
        <authorList>
            <person name="Pinto B.J."/>
            <person name="Keating S.E."/>
            <person name="Gamble T."/>
        </authorList>
    </citation>
    <scope>NUCLEOTIDE SEQUENCE</scope>
    <source>
        <strain evidence="1">TG3544</strain>
    </source>
</reference>
<gene>
    <name evidence="1" type="ORF">K3G42_003747</name>
</gene>
<comment type="caution">
    <text evidence="1">The sequence shown here is derived from an EMBL/GenBank/DDBJ whole genome shotgun (WGS) entry which is preliminary data.</text>
</comment>
<organism evidence="1 2">
    <name type="scientific">Sphaerodactylus townsendi</name>
    <dbReference type="NCBI Taxonomy" id="933632"/>
    <lineage>
        <taxon>Eukaryota</taxon>
        <taxon>Metazoa</taxon>
        <taxon>Chordata</taxon>
        <taxon>Craniata</taxon>
        <taxon>Vertebrata</taxon>
        <taxon>Euteleostomi</taxon>
        <taxon>Lepidosauria</taxon>
        <taxon>Squamata</taxon>
        <taxon>Bifurcata</taxon>
        <taxon>Gekkota</taxon>
        <taxon>Sphaerodactylidae</taxon>
        <taxon>Sphaerodactylus</taxon>
    </lineage>
</organism>
<proteinExistence type="predicted"/>
<dbReference type="EMBL" id="CM037617">
    <property type="protein sequence ID" value="KAH8004115.1"/>
    <property type="molecule type" value="Genomic_DNA"/>
</dbReference>
<evidence type="ECO:0000313" key="2">
    <source>
        <dbReference type="Proteomes" id="UP000827872"/>
    </source>
</evidence>
<accession>A0ACB8FFT4</accession>
<protein>
    <submittedName>
        <fullName evidence="1">Uncharacterized protein</fullName>
    </submittedName>
</protein>